<dbReference type="InterPro" id="IPR005034">
    <property type="entry name" value="Dicer_dimerisation"/>
</dbReference>
<name>A0A4Q9NH27_9APHY</name>
<evidence type="ECO:0000256" key="6">
    <source>
        <dbReference type="SAM" id="MobiDB-lite"/>
    </source>
</evidence>
<dbReference type="InterPro" id="IPR038248">
    <property type="entry name" value="Dicer_dimer_sf"/>
</dbReference>
<dbReference type="Gene3D" id="3.40.50.300">
    <property type="entry name" value="P-loop containing nucleotide triphosphate hydrolases"/>
    <property type="match status" value="1"/>
</dbReference>
<dbReference type="Pfam" id="PF00636">
    <property type="entry name" value="Ribonuclease_3"/>
    <property type="match status" value="2"/>
</dbReference>
<dbReference type="GO" id="GO:0006396">
    <property type="term" value="P:RNA processing"/>
    <property type="evidence" value="ECO:0007669"/>
    <property type="project" value="InterPro"/>
</dbReference>
<proteinExistence type="predicted"/>
<keyword evidence="8" id="KW-1185">Reference proteome</keyword>
<dbReference type="PANTHER" id="PTHR14950">
    <property type="entry name" value="DICER-RELATED"/>
    <property type="match status" value="1"/>
</dbReference>
<reference evidence="7 8" key="1">
    <citation type="submission" date="2019-01" db="EMBL/GenBank/DDBJ databases">
        <title>Draft genome sequences of three monokaryotic isolates of the white-rot basidiomycete fungus Dichomitus squalens.</title>
        <authorList>
            <consortium name="DOE Joint Genome Institute"/>
            <person name="Lopez S.C."/>
            <person name="Andreopoulos B."/>
            <person name="Pangilinan J."/>
            <person name="Lipzen A."/>
            <person name="Riley R."/>
            <person name="Ahrendt S."/>
            <person name="Ng V."/>
            <person name="Barry K."/>
            <person name="Daum C."/>
            <person name="Grigoriev I.V."/>
            <person name="Hilden K.S."/>
            <person name="Makela M.R."/>
            <person name="de Vries R.P."/>
        </authorList>
    </citation>
    <scope>NUCLEOTIDE SEQUENCE [LARGE SCALE GENOMIC DNA]</scope>
    <source>
        <strain evidence="7 8">CBS 464.89</strain>
    </source>
</reference>
<dbReference type="SUPFAM" id="SSF69065">
    <property type="entry name" value="RNase III domain-like"/>
    <property type="match status" value="2"/>
</dbReference>
<dbReference type="PANTHER" id="PTHR14950:SF37">
    <property type="entry name" value="ENDORIBONUCLEASE DICER"/>
    <property type="match status" value="1"/>
</dbReference>
<evidence type="ECO:0000256" key="4">
    <source>
        <dbReference type="ARBA" id="ARBA00022806"/>
    </source>
</evidence>
<evidence type="ECO:0000256" key="2">
    <source>
        <dbReference type="ARBA" id="ARBA00022741"/>
    </source>
</evidence>
<dbReference type="EMBL" id="ML145121">
    <property type="protein sequence ID" value="TBU58703.1"/>
    <property type="molecule type" value="Genomic_DNA"/>
</dbReference>
<dbReference type="Proteomes" id="UP000292082">
    <property type="component" value="Unassembled WGS sequence"/>
</dbReference>
<evidence type="ECO:0000313" key="7">
    <source>
        <dbReference type="EMBL" id="TBU58703.1"/>
    </source>
</evidence>
<keyword evidence="5" id="KW-0067">ATP-binding</keyword>
<dbReference type="Gene3D" id="3.30.160.380">
    <property type="entry name" value="Dicer dimerisation domain"/>
    <property type="match status" value="1"/>
</dbReference>
<sequence>MLVISDAQRVVPMVTPHPVLRMMSDFHAKTADPPRVFALFTCSPERWVSLDLAWLEAPLRAQAFFLATKTVNSWSGPVELVMEYEATPSSQMEPYMSSIVRRADPEGLLVRPQHYRRARRICLQLGSFATNAWWRDTLDELVALPVSNDTKLSVARDSLELIKSHGMADRLQVAPGSSNPNVTSKVSKLLQVLQPYAAYGDQFRGIVFVRDKVVASVLPGLLNAAETQVPFIRAIAPSRKERSGKNSLHAALSAFSSSKYNLIVLTKSMEDVELPPASIIVNFDVFDDQLSYAYSHLHTRGRHSHLVYLVEKGNNEQRRILTRVQSVDNEMKEWVGDFVRGDCNAPPKSMHVGLDPYQSDSDNEGEDYIVDAVTSARIDKSQAIPTFYRFAIQMHAVSGAEDEKVAFNMETGERGDDAAVLRYIISFPKSTALAAISGPYCSTKWEAKREACHQACKELVRVGIMDHRHFPQSRRVPAGQSGSTDTNGETPAPRDVKTANTSAKTHGYPRKMPDFWPNTQSSPPTILYPTVVAPDNMGEEVHAPVLLLTRAPLPHVPDFSLFFSGLRTTVRFYKAAPITITDAQLKALHGYTLRVTKSLTNKPLDCPLGDLLCYFAPLDSSWHSSISPHWPLLSVEGHVLWDAVQLAADYFAIRLLDSNVPIDERAKDAIVLDRQVEFTMRHFVIKVRHDLTPLCKADDSPREAGYQNFLEYCKARCKDFQGLEDENQPLIEVSAVPGVINNLHPTSAPPTPPAKAPLKYLIPEMCYKFTIPASTFRTLWLMPSIMNKIESYLLVKELNARLFHNAVIEQQLLIALSTPAAWTEFNYERLEFLGDSFLKVVASNFCYATMPSGHVGDLHQARQSIISNKVLQEGATRVGVPSYVQHKRFVAKLWQPPLSTANVAEELKTEGGNGDVEMTGEAPEKKDKGKRSKKQRQLDEQNTLWMGDKIIADVVEAILAASFLSGGHEVALEAARRLQVPIPNVAQWSDYARLAAHHAAREQTVVMASAPSRMTISVLEKLFNSKFNRLDLLGQALTHTSAFSGAEGTSYDRLEFIGDAILDFLVSRYIWERHPYLSPGGLTMLKANGAMVSNQTLAAFCVHVGLQQYLRMESKDLSTAIQKYIDFLEELRKKEYDFASREQRLPGQYWLDMPMEPPKCLSDVVESLIGALYVSDNFFEVGVGRFFETVFKPFLEAHVRLQTLSTNPKITLLELLQAEGCQNNAVVKQQQSRQNMPVQMDVVIHGNVIASATDSSAVIATRKVSLTALDTLANDPELLARMCDCRSTTSNSSKVNPPKPQPTTSEVSVDEEAEAAEVEAAMGADEEEAE</sequence>
<dbReference type="CDD" id="cd00593">
    <property type="entry name" value="RIBOc"/>
    <property type="match status" value="2"/>
</dbReference>
<dbReference type="Pfam" id="PF03368">
    <property type="entry name" value="Dicer_dimer"/>
    <property type="match status" value="1"/>
</dbReference>
<feature type="region of interest" description="Disordered" evidence="6">
    <location>
        <begin position="908"/>
        <end position="939"/>
    </location>
</feature>
<protein>
    <submittedName>
        <fullName evidence="7">Uncharacterized protein</fullName>
    </submittedName>
</protein>
<evidence type="ECO:0000313" key="8">
    <source>
        <dbReference type="Proteomes" id="UP000292082"/>
    </source>
</evidence>
<keyword evidence="1" id="KW-0677">Repeat</keyword>
<dbReference type="GO" id="GO:0004386">
    <property type="term" value="F:helicase activity"/>
    <property type="evidence" value="ECO:0007669"/>
    <property type="project" value="UniProtKB-KW"/>
</dbReference>
<evidence type="ECO:0000256" key="1">
    <source>
        <dbReference type="ARBA" id="ARBA00022737"/>
    </source>
</evidence>
<feature type="region of interest" description="Disordered" evidence="6">
    <location>
        <begin position="1287"/>
        <end position="1330"/>
    </location>
</feature>
<gene>
    <name evidence="7" type="ORF">BD310DRAFT_948440</name>
</gene>
<keyword evidence="3" id="KW-0378">Hydrolase</keyword>
<dbReference type="Gene3D" id="2.170.260.10">
    <property type="entry name" value="paz domain"/>
    <property type="match status" value="1"/>
</dbReference>
<evidence type="ECO:0000256" key="3">
    <source>
        <dbReference type="ARBA" id="ARBA00022801"/>
    </source>
</evidence>
<dbReference type="InterPro" id="IPR000999">
    <property type="entry name" value="RNase_III_dom"/>
</dbReference>
<dbReference type="InterPro" id="IPR027417">
    <property type="entry name" value="P-loop_NTPase"/>
</dbReference>
<dbReference type="GO" id="GO:0005524">
    <property type="term" value="F:ATP binding"/>
    <property type="evidence" value="ECO:0007669"/>
    <property type="project" value="UniProtKB-KW"/>
</dbReference>
<keyword evidence="2" id="KW-0547">Nucleotide-binding</keyword>
<dbReference type="PROSITE" id="PS00517">
    <property type="entry name" value="RNASE_3_1"/>
    <property type="match status" value="1"/>
</dbReference>
<keyword evidence="4" id="KW-0347">Helicase</keyword>
<evidence type="ECO:0000256" key="5">
    <source>
        <dbReference type="ARBA" id="ARBA00022840"/>
    </source>
</evidence>
<dbReference type="Gene3D" id="1.10.1520.10">
    <property type="entry name" value="Ribonuclease III domain"/>
    <property type="match status" value="2"/>
</dbReference>
<feature type="compositionally biased region" description="Acidic residues" evidence="6">
    <location>
        <begin position="1308"/>
        <end position="1317"/>
    </location>
</feature>
<dbReference type="STRING" id="114155.A0A4Q9NH27"/>
<dbReference type="GO" id="GO:0004525">
    <property type="term" value="F:ribonuclease III activity"/>
    <property type="evidence" value="ECO:0007669"/>
    <property type="project" value="InterPro"/>
</dbReference>
<dbReference type="SMART" id="SM00535">
    <property type="entry name" value="RIBOc"/>
    <property type="match status" value="2"/>
</dbReference>
<organism evidence="7 8">
    <name type="scientific">Dichomitus squalens</name>
    <dbReference type="NCBI Taxonomy" id="114155"/>
    <lineage>
        <taxon>Eukaryota</taxon>
        <taxon>Fungi</taxon>
        <taxon>Dikarya</taxon>
        <taxon>Basidiomycota</taxon>
        <taxon>Agaricomycotina</taxon>
        <taxon>Agaricomycetes</taxon>
        <taxon>Polyporales</taxon>
        <taxon>Polyporaceae</taxon>
        <taxon>Dichomitus</taxon>
    </lineage>
</organism>
<dbReference type="PROSITE" id="PS50142">
    <property type="entry name" value="RNASE_3_2"/>
    <property type="match status" value="2"/>
</dbReference>
<feature type="region of interest" description="Disordered" evidence="6">
    <location>
        <begin position="470"/>
        <end position="515"/>
    </location>
</feature>
<dbReference type="InterPro" id="IPR036389">
    <property type="entry name" value="RNase_III_sf"/>
</dbReference>
<accession>A0A4Q9NH27</accession>
<feature type="compositionally biased region" description="Polar residues" evidence="6">
    <location>
        <begin position="480"/>
        <end position="489"/>
    </location>
</feature>